<dbReference type="RefSeq" id="WP_169079940.1">
    <property type="nucleotide sequence ID" value="NZ_JAAIIF010000008.1"/>
</dbReference>
<comment type="caution">
    <text evidence="1">The sequence shown here is derived from an EMBL/GenBank/DDBJ whole genome shotgun (WGS) entry which is preliminary data.</text>
</comment>
<sequence>MKQTMKDLILNWHHAGYTIDEIAPLIPQIPPDEIQAIITHQA</sequence>
<evidence type="ECO:0000313" key="2">
    <source>
        <dbReference type="Proteomes" id="UP000529710"/>
    </source>
</evidence>
<name>A0A7Y0HUL7_9BIFI</name>
<proteinExistence type="predicted"/>
<evidence type="ECO:0000313" key="1">
    <source>
        <dbReference type="EMBL" id="NMM96301.1"/>
    </source>
</evidence>
<dbReference type="Proteomes" id="UP000529710">
    <property type="component" value="Unassembled WGS sequence"/>
</dbReference>
<protein>
    <submittedName>
        <fullName evidence="1">Antitoxin</fullName>
    </submittedName>
</protein>
<accession>A0A7Y0HUL7</accession>
<reference evidence="1 2" key="1">
    <citation type="submission" date="2020-02" db="EMBL/GenBank/DDBJ databases">
        <title>Characterization of phylogenetic diversity of novel bifidobacterial species isolated in Czech ZOOs.</title>
        <authorList>
            <person name="Lugli G.A."/>
            <person name="Vera N.B."/>
            <person name="Ventura M."/>
        </authorList>
    </citation>
    <scope>NUCLEOTIDE SEQUENCE [LARGE SCALE GENOMIC DNA]</scope>
    <source>
        <strain evidence="1 2">DSM 109960</strain>
    </source>
</reference>
<dbReference type="AlphaFoldDB" id="A0A7Y0HUL7"/>
<keyword evidence="2" id="KW-1185">Reference proteome</keyword>
<gene>
    <name evidence="1" type="ORF">G1C98_1037</name>
</gene>
<organism evidence="1 2">
    <name type="scientific">Bifidobacterium erythrocebi</name>
    <dbReference type="NCBI Taxonomy" id="2675325"/>
    <lineage>
        <taxon>Bacteria</taxon>
        <taxon>Bacillati</taxon>
        <taxon>Actinomycetota</taxon>
        <taxon>Actinomycetes</taxon>
        <taxon>Bifidobacteriales</taxon>
        <taxon>Bifidobacteriaceae</taxon>
        <taxon>Bifidobacterium</taxon>
    </lineage>
</organism>
<dbReference type="EMBL" id="JAAIIF010000008">
    <property type="protein sequence ID" value="NMM96301.1"/>
    <property type="molecule type" value="Genomic_DNA"/>
</dbReference>